<gene>
    <name evidence="5" type="ORF">CFR72_03405</name>
</gene>
<evidence type="ECO:0000256" key="3">
    <source>
        <dbReference type="ARBA" id="ARBA00023002"/>
    </source>
</evidence>
<evidence type="ECO:0000256" key="1">
    <source>
        <dbReference type="ARBA" id="ARBA00022630"/>
    </source>
</evidence>
<dbReference type="PANTHER" id="PTHR42659">
    <property type="entry name" value="XANTHINE DEHYDROGENASE SUBUNIT C-RELATED"/>
    <property type="match status" value="1"/>
</dbReference>
<dbReference type="GO" id="GO:0016491">
    <property type="term" value="F:oxidoreductase activity"/>
    <property type="evidence" value="ECO:0007669"/>
    <property type="project" value="UniProtKB-KW"/>
</dbReference>
<dbReference type="OrthoDB" id="9814706at2"/>
<dbReference type="EMBL" id="NKUF01000004">
    <property type="protein sequence ID" value="PYD64211.1"/>
    <property type="molecule type" value="Genomic_DNA"/>
</dbReference>
<protein>
    <submittedName>
        <fullName evidence="5">Xanthine dehydrogenase</fullName>
    </submittedName>
</protein>
<evidence type="ECO:0000313" key="6">
    <source>
        <dbReference type="Proteomes" id="UP000248301"/>
    </source>
</evidence>
<dbReference type="InterPro" id="IPR016166">
    <property type="entry name" value="FAD-bd_PCMH"/>
</dbReference>
<dbReference type="InterPro" id="IPR016169">
    <property type="entry name" value="FAD-bd_PCMH_sub2"/>
</dbReference>
<dbReference type="InterPro" id="IPR002346">
    <property type="entry name" value="Mopterin_DH_FAD-bd"/>
</dbReference>
<reference evidence="5 6" key="1">
    <citation type="submission" date="2017-07" db="EMBL/GenBank/DDBJ databases">
        <title>A draft genome sequence of Gluconacetobacter entanii LTH 4560.</title>
        <authorList>
            <person name="Skraban J."/>
            <person name="Cleenwerck I."/>
            <person name="Vandamme P."/>
            <person name="Trcek J."/>
        </authorList>
    </citation>
    <scope>NUCLEOTIDE SEQUENCE [LARGE SCALE GENOMIC DNA]</scope>
    <source>
        <strain evidence="5 6">LTH 4560</strain>
    </source>
</reference>
<evidence type="ECO:0000313" key="5">
    <source>
        <dbReference type="EMBL" id="PYD64211.1"/>
    </source>
</evidence>
<dbReference type="InterPro" id="IPR005107">
    <property type="entry name" value="CO_DH_flav_C"/>
</dbReference>
<dbReference type="Gene3D" id="3.30.43.10">
    <property type="entry name" value="Uridine Diphospho-n-acetylenolpyruvylglucosamine Reductase, domain 2"/>
    <property type="match status" value="1"/>
</dbReference>
<name>A0A318PUE7_9PROT</name>
<dbReference type="PANTHER" id="PTHR42659:SF2">
    <property type="entry name" value="XANTHINE DEHYDROGENASE SUBUNIT C-RELATED"/>
    <property type="match status" value="1"/>
</dbReference>
<dbReference type="Pfam" id="PF00941">
    <property type="entry name" value="FAD_binding_5"/>
    <property type="match status" value="1"/>
</dbReference>
<dbReference type="RefSeq" id="WP_110912647.1">
    <property type="nucleotide sequence ID" value="NZ_NKUF01000004.1"/>
</dbReference>
<proteinExistence type="predicted"/>
<dbReference type="GO" id="GO:0071949">
    <property type="term" value="F:FAD binding"/>
    <property type="evidence" value="ECO:0007669"/>
    <property type="project" value="InterPro"/>
</dbReference>
<keyword evidence="3" id="KW-0560">Oxidoreductase</keyword>
<dbReference type="InterPro" id="IPR036683">
    <property type="entry name" value="CO_DH_flav_C_dom_sf"/>
</dbReference>
<dbReference type="SUPFAM" id="SSF56176">
    <property type="entry name" value="FAD-binding/transporter-associated domain-like"/>
    <property type="match status" value="1"/>
</dbReference>
<dbReference type="Pfam" id="PF03450">
    <property type="entry name" value="CO_deh_flav_C"/>
    <property type="match status" value="1"/>
</dbReference>
<dbReference type="Proteomes" id="UP000248301">
    <property type="component" value="Unassembled WGS sequence"/>
</dbReference>
<dbReference type="InterPro" id="IPR016167">
    <property type="entry name" value="FAD-bd_PCMH_sub1"/>
</dbReference>
<dbReference type="SUPFAM" id="SSF55447">
    <property type="entry name" value="CO dehydrogenase flavoprotein C-terminal domain-like"/>
    <property type="match status" value="1"/>
</dbReference>
<dbReference type="AlphaFoldDB" id="A0A318PUE7"/>
<dbReference type="InterPro" id="IPR036318">
    <property type="entry name" value="FAD-bd_PCMH-like_sf"/>
</dbReference>
<comment type="caution">
    <text evidence="5">The sequence shown here is derived from an EMBL/GenBank/DDBJ whole genome shotgun (WGS) entry which is preliminary data.</text>
</comment>
<evidence type="ECO:0000256" key="2">
    <source>
        <dbReference type="ARBA" id="ARBA00022827"/>
    </source>
</evidence>
<dbReference type="SMART" id="SM01092">
    <property type="entry name" value="CO_deh_flav_C"/>
    <property type="match status" value="1"/>
</dbReference>
<dbReference type="InterPro" id="IPR051312">
    <property type="entry name" value="Diverse_Substr_Oxidored"/>
</dbReference>
<keyword evidence="1" id="KW-0285">Flavoprotein</keyword>
<feature type="domain" description="FAD-binding PCMH-type" evidence="4">
    <location>
        <begin position="1"/>
        <end position="222"/>
    </location>
</feature>
<dbReference type="Gene3D" id="3.30.390.50">
    <property type="entry name" value="CO dehydrogenase flavoprotein, C-terminal domain"/>
    <property type="match status" value="1"/>
</dbReference>
<evidence type="ECO:0000259" key="4">
    <source>
        <dbReference type="PROSITE" id="PS51387"/>
    </source>
</evidence>
<dbReference type="PROSITE" id="PS51387">
    <property type="entry name" value="FAD_PCMH"/>
    <property type="match status" value="1"/>
</dbReference>
<dbReference type="Gene3D" id="3.30.465.10">
    <property type="match status" value="2"/>
</dbReference>
<organism evidence="5 6">
    <name type="scientific">Gluconacetobacter entanii</name>
    <dbReference type="NCBI Taxonomy" id="108528"/>
    <lineage>
        <taxon>Bacteria</taxon>
        <taxon>Pseudomonadati</taxon>
        <taxon>Pseudomonadota</taxon>
        <taxon>Alphaproteobacteria</taxon>
        <taxon>Acetobacterales</taxon>
        <taxon>Acetobacteraceae</taxon>
        <taxon>Gluconacetobacter</taxon>
    </lineage>
</organism>
<keyword evidence="2" id="KW-0274">FAD</keyword>
<sequence length="330" mass="35394">MRPFSYTRPATTNAATREKGQGATLLAGGTNLLDLMKLQVMHPDRLVDINRISGLHDITTDPAGNTHIGALVTNSDTAAHPHILRHYPVLSHAIVAGASGQIRNMATTGGNLMQRTRCLAFYDIAASCNKRQPGSGCDAMGGGNRMNAVIGGSDHCIAVNPSDMAVALRLLDARIRTRQASGQEREIPMADFHRLPGDTPQVETALQGDEMIVAVVLPPAPVGRSTYRKVRDRASYAFALVSVAAIVQARQGQFTHVRFAFGGIAPRPWRVEEAEQALTGQKISRDALSHAADIALAGAQGHGDNDFKIPLARRTLMQVLATLSREDDSD</sequence>
<accession>A0A318PUE7</accession>